<dbReference type="EMBL" id="FUXA01000003">
    <property type="protein sequence ID" value="SJZ34898.1"/>
    <property type="molecule type" value="Genomic_DNA"/>
</dbReference>
<dbReference type="AlphaFoldDB" id="A0A1T4JXP1"/>
<name>A0A1T4JXP1_9FIRM</name>
<dbReference type="GO" id="GO:0006071">
    <property type="term" value="P:glycerol metabolic process"/>
    <property type="evidence" value="ECO:0007669"/>
    <property type="project" value="InterPro"/>
</dbReference>
<dbReference type="SMART" id="SM01121">
    <property type="entry name" value="Dak1_2"/>
    <property type="match status" value="1"/>
</dbReference>
<dbReference type="PROSITE" id="PS51480">
    <property type="entry name" value="DHAL"/>
    <property type="match status" value="1"/>
</dbReference>
<dbReference type="OrthoDB" id="9760324at2"/>
<dbReference type="GO" id="GO:0004371">
    <property type="term" value="F:glycerone kinase activity"/>
    <property type="evidence" value="ECO:0007669"/>
    <property type="project" value="InterPro"/>
</dbReference>
<organism evidence="2 3">
    <name type="scientific">Eubacterium ruminantium</name>
    <dbReference type="NCBI Taxonomy" id="42322"/>
    <lineage>
        <taxon>Bacteria</taxon>
        <taxon>Bacillati</taxon>
        <taxon>Bacillota</taxon>
        <taxon>Clostridia</taxon>
        <taxon>Eubacteriales</taxon>
        <taxon>Eubacteriaceae</taxon>
        <taxon>Eubacterium</taxon>
    </lineage>
</organism>
<keyword evidence="3" id="KW-1185">Reference proteome</keyword>
<dbReference type="Pfam" id="PF02734">
    <property type="entry name" value="Dak2"/>
    <property type="match status" value="1"/>
</dbReference>
<dbReference type="PANTHER" id="PTHR33434">
    <property type="entry name" value="DEGV DOMAIN-CONTAINING PROTEIN DR_1986-RELATED"/>
    <property type="match status" value="1"/>
</dbReference>
<proteinExistence type="predicted"/>
<dbReference type="InterPro" id="IPR033470">
    <property type="entry name" value="FakA-like_C"/>
</dbReference>
<evidence type="ECO:0000313" key="2">
    <source>
        <dbReference type="EMBL" id="SJZ34898.1"/>
    </source>
</evidence>
<dbReference type="Proteomes" id="UP000189857">
    <property type="component" value="Unassembled WGS sequence"/>
</dbReference>
<dbReference type="SUPFAM" id="SSF101473">
    <property type="entry name" value="DhaL-like"/>
    <property type="match status" value="1"/>
</dbReference>
<evidence type="ECO:0000259" key="1">
    <source>
        <dbReference type="PROSITE" id="PS51480"/>
    </source>
</evidence>
<protein>
    <recommendedName>
        <fullName evidence="1">DhaL domain-containing protein</fullName>
    </recommendedName>
</protein>
<feature type="domain" description="DhaL" evidence="1">
    <location>
        <begin position="9"/>
        <end position="201"/>
    </location>
</feature>
<dbReference type="RefSeq" id="WP_078785711.1">
    <property type="nucleotide sequence ID" value="NZ_FMTO01000002.1"/>
</dbReference>
<reference evidence="2 3" key="1">
    <citation type="submission" date="2017-02" db="EMBL/GenBank/DDBJ databases">
        <authorList>
            <person name="Peterson S.W."/>
        </authorList>
    </citation>
    <scope>NUCLEOTIDE SEQUENCE [LARGE SCALE GENOMIC DNA]</scope>
    <source>
        <strain evidence="2 3">ATCC 17233</strain>
    </source>
</reference>
<dbReference type="PANTHER" id="PTHR33434:SF4">
    <property type="entry name" value="PHOSPHATASE PROTEIN"/>
    <property type="match status" value="1"/>
</dbReference>
<dbReference type="InterPro" id="IPR050270">
    <property type="entry name" value="DegV_domain_contain"/>
</dbReference>
<dbReference type="InterPro" id="IPR048394">
    <property type="entry name" value="FakA-like_M"/>
</dbReference>
<dbReference type="InterPro" id="IPR004007">
    <property type="entry name" value="DhaL_dom"/>
</dbReference>
<dbReference type="Pfam" id="PF13684">
    <property type="entry name" value="FakA-like_C"/>
    <property type="match status" value="1"/>
</dbReference>
<dbReference type="Gene3D" id="1.25.40.340">
    <property type="match status" value="1"/>
</dbReference>
<dbReference type="InterPro" id="IPR036117">
    <property type="entry name" value="DhaL_dom_sf"/>
</dbReference>
<dbReference type="InterPro" id="IPR019986">
    <property type="entry name" value="YloV-like"/>
</dbReference>
<dbReference type="Pfam" id="PF21645">
    <property type="entry name" value="FakA-like_M"/>
    <property type="match status" value="1"/>
</dbReference>
<accession>A0A1T4JXP1</accession>
<gene>
    <name evidence="2" type="ORF">SAMN02745110_00011</name>
</gene>
<dbReference type="NCBIfam" id="TIGR03599">
    <property type="entry name" value="YloV"/>
    <property type="match status" value="1"/>
</dbReference>
<dbReference type="SMART" id="SM01120">
    <property type="entry name" value="Dak2"/>
    <property type="match status" value="1"/>
</dbReference>
<sequence length="554" mass="60882">MNREVLDGYTFANMLRSGAASLRTNKEEVNSLNVFPIPDGDTGDNMFMTIESGVTEVCSGDEMSIEEVASRAARGMLLGARGNSGVILSRIFAGVNRGLKGCDKININDFAEALKCGVEESYKAVSVPVEGTILTVYRDAVRYASGKITDKSTFEDYFDDILEETRNSLERTPDLLPVLKEAGVVDSGGAGILYIVEGMRDFLKGDISADTDNEPESDSGTTKKNIDLSLFGEETDLIYGYCTEFLLRVQSKRNDKEFFDMDELIDYLNCVGDSVVCFRDGSIVKVHVHTKRPGDVFNHCQKYGEFLMVKVENMTLQHHGNVSKQSRELKNKVRKKYGIVTVAAGKGVKELFSSLGCDTVVDGGQSMNPSAEDFIKAFEEINADNIFVFPNNSNIILTAKQAAMLYEASNIIVIPTKTIGEGYASISMIDYNYENPTKIEKELTEVAEGVKTGMISKANRASSKDGINIKNGDYIGFCDDKVLIDDPTRSSAVMELAKILNAGDWDVVLLIAGDEADADEANMLKENLQESFPSTEVILIDGKQPVYDYMLVLM</sequence>
<evidence type="ECO:0000313" key="3">
    <source>
        <dbReference type="Proteomes" id="UP000189857"/>
    </source>
</evidence>